<accession>A0A6J7XFI4</accession>
<dbReference type="EMBL" id="LR798417">
    <property type="protein sequence ID" value="CAB5229910.1"/>
    <property type="molecule type" value="Genomic_DNA"/>
</dbReference>
<organism evidence="2">
    <name type="scientific">uncultured Caudovirales phage</name>
    <dbReference type="NCBI Taxonomy" id="2100421"/>
    <lineage>
        <taxon>Viruses</taxon>
        <taxon>Duplodnaviria</taxon>
        <taxon>Heunggongvirae</taxon>
        <taxon>Uroviricota</taxon>
        <taxon>Caudoviricetes</taxon>
        <taxon>Peduoviridae</taxon>
        <taxon>Maltschvirus</taxon>
        <taxon>Maltschvirus maltsch</taxon>
    </lineage>
</organism>
<gene>
    <name evidence="1" type="ORF">UFOVP1389_47</name>
    <name evidence="2" type="ORF">UFOVP1566_29</name>
</gene>
<sequence length="69" mass="7496">MPNRQKEVCVVVGVVAVVDLVDGHLYVEVDTSTLADALHDKMQSGDISTTQHDAVIARIESGEFAVEMR</sequence>
<name>A0A6J7XFI4_9CAUD</name>
<proteinExistence type="predicted"/>
<evidence type="ECO:0000313" key="1">
    <source>
        <dbReference type="EMBL" id="CAB4204311.1"/>
    </source>
</evidence>
<reference evidence="2" key="1">
    <citation type="submission" date="2020-05" db="EMBL/GenBank/DDBJ databases">
        <authorList>
            <person name="Chiriac C."/>
            <person name="Salcher M."/>
            <person name="Ghai R."/>
            <person name="Kavagutti S V."/>
        </authorList>
    </citation>
    <scope>NUCLEOTIDE SEQUENCE</scope>
</reference>
<protein>
    <submittedName>
        <fullName evidence="2">Uncharacterized protein</fullName>
    </submittedName>
</protein>
<evidence type="ECO:0000313" key="2">
    <source>
        <dbReference type="EMBL" id="CAB5229910.1"/>
    </source>
</evidence>
<dbReference type="EMBL" id="LR797342">
    <property type="protein sequence ID" value="CAB4204311.1"/>
    <property type="molecule type" value="Genomic_DNA"/>
</dbReference>